<evidence type="ECO:0000313" key="7">
    <source>
        <dbReference type="EMBL" id="RNA02268.1"/>
    </source>
</evidence>
<evidence type="ECO:0000256" key="3">
    <source>
        <dbReference type="ARBA" id="ARBA00022771"/>
    </source>
</evidence>
<evidence type="ECO:0000256" key="4">
    <source>
        <dbReference type="ARBA" id="ARBA00022833"/>
    </source>
</evidence>
<dbReference type="OrthoDB" id="10057873at2759"/>
<keyword evidence="2" id="KW-0479">Metal-binding</keyword>
<evidence type="ECO:0000259" key="6">
    <source>
        <dbReference type="Pfam" id="PF05699"/>
    </source>
</evidence>
<keyword evidence="3" id="KW-0863">Zinc-finger</keyword>
<comment type="subcellular location">
    <subcellularLocation>
        <location evidence="1">Nucleus</location>
    </subcellularLocation>
</comment>
<dbReference type="PANTHER" id="PTHR46481:SF10">
    <property type="entry name" value="ZINC FINGER BED DOMAIN-CONTAINING PROTEIN 39"/>
    <property type="match status" value="1"/>
</dbReference>
<dbReference type="SUPFAM" id="SSF53098">
    <property type="entry name" value="Ribonuclease H-like"/>
    <property type="match status" value="1"/>
</dbReference>
<evidence type="ECO:0000256" key="1">
    <source>
        <dbReference type="ARBA" id="ARBA00004123"/>
    </source>
</evidence>
<dbReference type="EMBL" id="REGN01008951">
    <property type="protein sequence ID" value="RNA02268.1"/>
    <property type="molecule type" value="Genomic_DNA"/>
</dbReference>
<evidence type="ECO:0000256" key="2">
    <source>
        <dbReference type="ARBA" id="ARBA00022723"/>
    </source>
</evidence>
<reference evidence="7 8" key="1">
    <citation type="journal article" date="2018" name="Sci. Rep.">
        <title>Genomic signatures of local adaptation to the degree of environmental predictability in rotifers.</title>
        <authorList>
            <person name="Franch-Gras L."/>
            <person name="Hahn C."/>
            <person name="Garcia-Roger E.M."/>
            <person name="Carmona M.J."/>
            <person name="Serra M."/>
            <person name="Gomez A."/>
        </authorList>
    </citation>
    <scope>NUCLEOTIDE SEQUENCE [LARGE SCALE GENOMIC DNA]</scope>
    <source>
        <strain evidence="7">HYR1</strain>
    </source>
</reference>
<evidence type="ECO:0000313" key="8">
    <source>
        <dbReference type="Proteomes" id="UP000276133"/>
    </source>
</evidence>
<dbReference type="GO" id="GO:0008270">
    <property type="term" value="F:zinc ion binding"/>
    <property type="evidence" value="ECO:0007669"/>
    <property type="project" value="UniProtKB-KW"/>
</dbReference>
<comment type="caution">
    <text evidence="7">The sequence shown here is derived from an EMBL/GenBank/DDBJ whole genome shotgun (WGS) entry which is preliminary data.</text>
</comment>
<dbReference type="GO" id="GO:0046983">
    <property type="term" value="F:protein dimerization activity"/>
    <property type="evidence" value="ECO:0007669"/>
    <property type="project" value="InterPro"/>
</dbReference>
<dbReference type="GO" id="GO:0005634">
    <property type="term" value="C:nucleus"/>
    <property type="evidence" value="ECO:0007669"/>
    <property type="project" value="UniProtKB-SubCell"/>
</dbReference>
<sequence length="318" mass="36920">MIPKPIEVRWNSELKTLRAILKIKLEDLNTILSSVDERNLMLKHQDLTKLADLINILEPFEYVTDLLQGEFYSSLSLAIPSLLQLLNHLEEVKINNKCSKTLVEDLKKEINDRFAGIFSNIYDLPVSGIFNDCCWFIATFLDPSFKFYWLESSNLIETDSDIFRSCLKELIKNEWQLINQNLNAPSQNNENDQTMQTDIPTSASTISVNSDVSFSLLNSPTKRKKEYKYYEDIEYDPDLDVNDFWRKMKTVIPGMYRLAIKFLSIPATSGPVERLFSSSGYIIRPHRSRFTPNNLEKLTMIKCNLKTLKFEKSLDLNF</sequence>
<gene>
    <name evidence="7" type="ORF">BpHYR1_041919</name>
</gene>
<organism evidence="7 8">
    <name type="scientific">Brachionus plicatilis</name>
    <name type="common">Marine rotifer</name>
    <name type="synonym">Brachionus muelleri</name>
    <dbReference type="NCBI Taxonomy" id="10195"/>
    <lineage>
        <taxon>Eukaryota</taxon>
        <taxon>Metazoa</taxon>
        <taxon>Spiralia</taxon>
        <taxon>Gnathifera</taxon>
        <taxon>Rotifera</taxon>
        <taxon>Eurotatoria</taxon>
        <taxon>Monogononta</taxon>
        <taxon>Pseudotrocha</taxon>
        <taxon>Ploima</taxon>
        <taxon>Brachionidae</taxon>
        <taxon>Brachionus</taxon>
    </lineage>
</organism>
<keyword evidence="4" id="KW-0862">Zinc</keyword>
<keyword evidence="5" id="KW-0539">Nucleus</keyword>
<dbReference type="InterPro" id="IPR012337">
    <property type="entry name" value="RNaseH-like_sf"/>
</dbReference>
<dbReference type="Proteomes" id="UP000276133">
    <property type="component" value="Unassembled WGS sequence"/>
</dbReference>
<keyword evidence="8" id="KW-1185">Reference proteome</keyword>
<dbReference type="InterPro" id="IPR008906">
    <property type="entry name" value="HATC_C_dom"/>
</dbReference>
<name>A0A3M7PUD0_BRAPC</name>
<dbReference type="PANTHER" id="PTHR46481">
    <property type="entry name" value="ZINC FINGER BED DOMAIN-CONTAINING PROTEIN 4"/>
    <property type="match status" value="1"/>
</dbReference>
<dbReference type="AlphaFoldDB" id="A0A3M7PUD0"/>
<protein>
    <submittedName>
        <fullName evidence="7">Zinc finger BED domain-containing DAYSLEEPER-like</fullName>
    </submittedName>
</protein>
<accession>A0A3M7PUD0</accession>
<feature type="domain" description="HAT C-terminal dimerisation" evidence="6">
    <location>
        <begin position="233"/>
        <end position="304"/>
    </location>
</feature>
<evidence type="ECO:0000256" key="5">
    <source>
        <dbReference type="ARBA" id="ARBA00023242"/>
    </source>
</evidence>
<proteinExistence type="predicted"/>
<dbReference type="InterPro" id="IPR052035">
    <property type="entry name" value="ZnF_BED_domain_contain"/>
</dbReference>
<dbReference type="Pfam" id="PF05699">
    <property type="entry name" value="Dimer_Tnp_hAT"/>
    <property type="match status" value="1"/>
</dbReference>